<keyword evidence="1" id="KW-0732">Signal</keyword>
<protein>
    <submittedName>
        <fullName evidence="3">Uncharacterized protein LOC120260872</fullName>
    </submittedName>
</protein>
<organism evidence="2 3">
    <name type="scientific">Dioscorea cayennensis subsp. rotundata</name>
    <name type="common">White Guinea yam</name>
    <name type="synonym">Dioscorea rotundata</name>
    <dbReference type="NCBI Taxonomy" id="55577"/>
    <lineage>
        <taxon>Eukaryota</taxon>
        <taxon>Viridiplantae</taxon>
        <taxon>Streptophyta</taxon>
        <taxon>Embryophyta</taxon>
        <taxon>Tracheophyta</taxon>
        <taxon>Spermatophyta</taxon>
        <taxon>Magnoliopsida</taxon>
        <taxon>Liliopsida</taxon>
        <taxon>Dioscoreales</taxon>
        <taxon>Dioscoreaceae</taxon>
        <taxon>Dioscorea</taxon>
    </lineage>
</organism>
<evidence type="ECO:0000313" key="3">
    <source>
        <dbReference type="RefSeq" id="XP_039124382.1"/>
    </source>
</evidence>
<sequence length="100" mass="11635">MPRPMVLVFLLVFFIVTSQLEWKQQLAKELEASSGIFQEQLHTADKEGFFKEKIILSQEKDIKRLKELVQSFQHQLLQCRMGIKMINLSRNPSSANADEI</sequence>
<dbReference type="PANTHER" id="PTHR34564">
    <property type="entry name" value="PEPTIDYL-PROLYL CIS-TRANS ISOMERASE G"/>
    <property type="match status" value="1"/>
</dbReference>
<dbReference type="PANTHER" id="PTHR34564:SF3">
    <property type="entry name" value="PEPTIDYL-PROLYL CIS-TRANS ISOMERASE G"/>
    <property type="match status" value="1"/>
</dbReference>
<name>A0AB40BAQ0_DIOCR</name>
<proteinExistence type="predicted"/>
<accession>A0AB40BAQ0</accession>
<gene>
    <name evidence="3" type="primary">LOC120260872</name>
</gene>
<dbReference type="GeneID" id="120260872"/>
<feature type="signal peptide" evidence="1">
    <location>
        <begin position="1"/>
        <end position="19"/>
    </location>
</feature>
<evidence type="ECO:0000256" key="1">
    <source>
        <dbReference type="SAM" id="SignalP"/>
    </source>
</evidence>
<dbReference type="RefSeq" id="XP_039124382.1">
    <property type="nucleotide sequence ID" value="XM_039268448.1"/>
</dbReference>
<dbReference type="AlphaFoldDB" id="A0AB40BAQ0"/>
<dbReference type="Proteomes" id="UP001515500">
    <property type="component" value="Chromosome 5"/>
</dbReference>
<feature type="chain" id="PRO_5044315061" evidence="1">
    <location>
        <begin position="20"/>
        <end position="100"/>
    </location>
</feature>
<evidence type="ECO:0000313" key="2">
    <source>
        <dbReference type="Proteomes" id="UP001515500"/>
    </source>
</evidence>
<reference evidence="3" key="1">
    <citation type="submission" date="2025-08" db="UniProtKB">
        <authorList>
            <consortium name="RefSeq"/>
        </authorList>
    </citation>
    <scope>IDENTIFICATION</scope>
</reference>
<keyword evidence="2" id="KW-1185">Reference proteome</keyword>